<dbReference type="GO" id="GO:0008033">
    <property type="term" value="P:tRNA processing"/>
    <property type="evidence" value="ECO:0007669"/>
    <property type="project" value="UniProtKB-KW"/>
</dbReference>
<evidence type="ECO:0000256" key="2">
    <source>
        <dbReference type="ARBA" id="ARBA00022679"/>
    </source>
</evidence>
<dbReference type="GO" id="GO:0046872">
    <property type="term" value="F:metal ion binding"/>
    <property type="evidence" value="ECO:0007669"/>
    <property type="project" value="UniProtKB-KW"/>
</dbReference>
<dbReference type="Proteomes" id="UP000266622">
    <property type="component" value="Unassembled WGS sequence"/>
</dbReference>
<protein>
    <recommendedName>
        <fullName evidence="1">N(6)-L-threonylcarbamoyladenine synthase</fullName>
        <ecNumber evidence="1">2.3.1.234</ecNumber>
    </recommendedName>
</protein>
<dbReference type="NCBIfam" id="TIGR00329">
    <property type="entry name" value="gcp_kae1"/>
    <property type="match status" value="1"/>
</dbReference>
<dbReference type="Pfam" id="PF00814">
    <property type="entry name" value="TsaD"/>
    <property type="match status" value="1"/>
</dbReference>
<dbReference type="AlphaFoldDB" id="A0A397WMQ8"/>
<keyword evidence="3" id="KW-0819">tRNA processing</keyword>
<reference evidence="8 9" key="1">
    <citation type="journal article" date="2018" name="Syst. Appl. Microbiol.">
        <title>A new symbiotic nanoarchaeote (Candidatus Nanoclepta minutus) and its host (Zestosphaera tikiterensis gen. nov., sp. nov.) from a New Zealand hot spring.</title>
        <authorList>
            <person name="St John E."/>
            <person name="Liu Y."/>
            <person name="Podar M."/>
            <person name="Stott M.B."/>
            <person name="Meneghin J."/>
            <person name="Chen Z."/>
            <person name="Lagutin K."/>
            <person name="Mitchell K."/>
            <person name="Reysenbach A.L."/>
        </authorList>
    </citation>
    <scope>NUCLEOTIDE SEQUENCE [LARGE SCALE GENOMIC DNA]</scope>
    <source>
        <strain evidence="8">NZ3</strain>
    </source>
</reference>
<evidence type="ECO:0000256" key="1">
    <source>
        <dbReference type="ARBA" id="ARBA00012156"/>
    </source>
</evidence>
<comment type="caution">
    <text evidence="8">The sequence shown here is derived from an EMBL/GenBank/DDBJ whole genome shotgun (WGS) entry which is preliminary data.</text>
</comment>
<feature type="domain" description="Gcp-like" evidence="7">
    <location>
        <begin position="142"/>
        <end position="368"/>
    </location>
</feature>
<organism evidence="8 9">
    <name type="scientific">Candidatus Nanoclepta minutus</name>
    <dbReference type="NCBI Taxonomy" id="1940235"/>
    <lineage>
        <taxon>Archaea</taxon>
        <taxon>Nanobdellota</taxon>
        <taxon>Candidatus Nanoclepta</taxon>
    </lineage>
</organism>
<proteinExistence type="predicted"/>
<dbReference type="InterPro" id="IPR017861">
    <property type="entry name" value="KAE1/TsaD"/>
</dbReference>
<dbReference type="EC" id="2.3.1.234" evidence="1"/>
<dbReference type="GO" id="GO:0005737">
    <property type="term" value="C:cytoplasm"/>
    <property type="evidence" value="ECO:0007669"/>
    <property type="project" value="TreeGrafter"/>
</dbReference>
<evidence type="ECO:0000313" key="9">
    <source>
        <dbReference type="Proteomes" id="UP000266622"/>
    </source>
</evidence>
<dbReference type="GO" id="GO:0061711">
    <property type="term" value="F:tRNA N(6)-L-threonylcarbamoyladenine synthase activity"/>
    <property type="evidence" value="ECO:0007669"/>
    <property type="project" value="UniProtKB-EC"/>
</dbReference>
<evidence type="ECO:0000256" key="4">
    <source>
        <dbReference type="ARBA" id="ARBA00022723"/>
    </source>
</evidence>
<evidence type="ECO:0000313" key="8">
    <source>
        <dbReference type="EMBL" id="RIB35355.1"/>
    </source>
</evidence>
<dbReference type="InterPro" id="IPR043129">
    <property type="entry name" value="ATPase_NBD"/>
</dbReference>
<dbReference type="InterPro" id="IPR000905">
    <property type="entry name" value="Gcp-like_dom"/>
</dbReference>
<dbReference type="Gene3D" id="3.30.420.40">
    <property type="match status" value="3"/>
</dbReference>
<gene>
    <name evidence="8" type="ORF">BXU00_02405</name>
</gene>
<dbReference type="EMBL" id="MWMI01000003">
    <property type="protein sequence ID" value="RIB35355.1"/>
    <property type="molecule type" value="Genomic_DNA"/>
</dbReference>
<evidence type="ECO:0000259" key="7">
    <source>
        <dbReference type="Pfam" id="PF00814"/>
    </source>
</evidence>
<dbReference type="PANTHER" id="PTHR11735">
    <property type="entry name" value="TRNA N6-ADENOSINE THREONYLCARBAMOYLTRANSFERASE"/>
    <property type="match status" value="1"/>
</dbReference>
<comment type="catalytic activity">
    <reaction evidence="6">
        <text>L-threonylcarbamoyladenylate + adenosine(37) in tRNA = N(6)-L-threonylcarbamoyladenosine(37) in tRNA + AMP + H(+)</text>
        <dbReference type="Rhea" id="RHEA:37059"/>
        <dbReference type="Rhea" id="RHEA-COMP:10162"/>
        <dbReference type="Rhea" id="RHEA-COMP:10163"/>
        <dbReference type="ChEBI" id="CHEBI:15378"/>
        <dbReference type="ChEBI" id="CHEBI:73682"/>
        <dbReference type="ChEBI" id="CHEBI:74411"/>
        <dbReference type="ChEBI" id="CHEBI:74418"/>
        <dbReference type="ChEBI" id="CHEBI:456215"/>
        <dbReference type="EC" id="2.3.1.234"/>
    </reaction>
</comment>
<sequence length="399" mass="45472">MISLGIESTAHTFSVGIVDEERIYSNERVIFKTEKGGIHPREAAELHSREAINILNRAVWKAGFVYKKVNDKLFIVDALNEIKNKFKNLKEGFNEEPWNRYRYLESENGIKVWIEENKVRSDDKKLEDELNNYINGLKEFERKIDLVSFAAGPGLYPTLVQGKFLADLLSIKFNLPRIGVNHLIAHVEIVKFYNKFEDPVVLLVTGANTMVLALEGNKYRIFGETLDMGVGNFLDKVARLMGLGFPGGPKIQELARNGRNLIKLPYTVKGMDIQLGGLYTHIKRLIESKKYSYEDIAYSIQEYVFSMLAEISERAIAHLNKKEFGLTGGVALNERLREILKSMCDERKVKFGTVPIDLGSDNGAMIAYTGLVWFKMGIEGKDSIDPYWRPEQVEYKVTK</sequence>
<keyword evidence="4" id="KW-0479">Metal-binding</keyword>
<evidence type="ECO:0000256" key="5">
    <source>
        <dbReference type="ARBA" id="ARBA00023315"/>
    </source>
</evidence>
<keyword evidence="2" id="KW-0808">Transferase</keyword>
<dbReference type="GO" id="GO:0000408">
    <property type="term" value="C:EKC/KEOPS complex"/>
    <property type="evidence" value="ECO:0007669"/>
    <property type="project" value="TreeGrafter"/>
</dbReference>
<evidence type="ECO:0000256" key="3">
    <source>
        <dbReference type="ARBA" id="ARBA00022694"/>
    </source>
</evidence>
<accession>A0A397WMQ8</accession>
<keyword evidence="5" id="KW-0012">Acyltransferase</keyword>
<evidence type="ECO:0000256" key="6">
    <source>
        <dbReference type="ARBA" id="ARBA00048117"/>
    </source>
</evidence>
<dbReference type="SUPFAM" id="SSF53067">
    <property type="entry name" value="Actin-like ATPase domain"/>
    <property type="match status" value="1"/>
</dbReference>
<name>A0A397WMQ8_9ARCH</name>
<dbReference type="PANTHER" id="PTHR11735:SF14">
    <property type="entry name" value="TRNA N6-ADENOSINE THREONYLCARBAMOYLTRANSFERASE"/>
    <property type="match status" value="1"/>
</dbReference>